<dbReference type="SUPFAM" id="SSF161084">
    <property type="entry name" value="MAPEG domain-like"/>
    <property type="match status" value="1"/>
</dbReference>
<evidence type="ECO:0000256" key="5">
    <source>
        <dbReference type="SAM" id="Phobius"/>
    </source>
</evidence>
<accession>A0A840XN00</accession>
<feature type="transmembrane region" description="Helical" evidence="5">
    <location>
        <begin position="58"/>
        <end position="85"/>
    </location>
</feature>
<dbReference type="RefSeq" id="WP_184484274.1">
    <property type="nucleotide sequence ID" value="NZ_JAAEDJ010000018.1"/>
</dbReference>
<evidence type="ECO:0000313" key="6">
    <source>
        <dbReference type="EMBL" id="MBB5689958.1"/>
    </source>
</evidence>
<dbReference type="AlphaFoldDB" id="A0A840XN00"/>
<dbReference type="Gene3D" id="1.20.120.550">
    <property type="entry name" value="Membrane associated eicosanoid/glutathione metabolism-like domain"/>
    <property type="match status" value="1"/>
</dbReference>
<organism evidence="6 7">
    <name type="scientific">Neoroseomonas alkaliterrae</name>
    <dbReference type="NCBI Taxonomy" id="1452450"/>
    <lineage>
        <taxon>Bacteria</taxon>
        <taxon>Pseudomonadati</taxon>
        <taxon>Pseudomonadota</taxon>
        <taxon>Alphaproteobacteria</taxon>
        <taxon>Acetobacterales</taxon>
        <taxon>Acetobacteraceae</taxon>
        <taxon>Neoroseomonas</taxon>
    </lineage>
</organism>
<protein>
    <recommendedName>
        <fullName evidence="8">Glutathione metabolism protein</fullName>
    </recommendedName>
</protein>
<comment type="subcellular location">
    <subcellularLocation>
        <location evidence="1">Membrane</location>
    </subcellularLocation>
</comment>
<name>A0A840XN00_9PROT</name>
<evidence type="ECO:0000256" key="2">
    <source>
        <dbReference type="ARBA" id="ARBA00022692"/>
    </source>
</evidence>
<evidence type="ECO:0008006" key="8">
    <source>
        <dbReference type="Google" id="ProtNLM"/>
    </source>
</evidence>
<dbReference type="EMBL" id="JACIJE010000005">
    <property type="protein sequence ID" value="MBB5689958.1"/>
    <property type="molecule type" value="Genomic_DNA"/>
</dbReference>
<evidence type="ECO:0000256" key="4">
    <source>
        <dbReference type="ARBA" id="ARBA00023136"/>
    </source>
</evidence>
<gene>
    <name evidence="6" type="ORF">FHS88_002084</name>
</gene>
<proteinExistence type="predicted"/>
<dbReference type="Pfam" id="PF01124">
    <property type="entry name" value="MAPEG"/>
    <property type="match status" value="1"/>
</dbReference>
<dbReference type="PANTHER" id="PTHR35814:SF1">
    <property type="entry name" value="GLUTATHIONE S-TRANSFERASE-RELATED"/>
    <property type="match status" value="1"/>
</dbReference>
<keyword evidence="2 5" id="KW-0812">Transmembrane</keyword>
<dbReference type="PANTHER" id="PTHR35814">
    <property type="match status" value="1"/>
</dbReference>
<keyword evidence="4 5" id="KW-0472">Membrane</keyword>
<reference evidence="6 7" key="1">
    <citation type="submission" date="2020-08" db="EMBL/GenBank/DDBJ databases">
        <title>Genomic Encyclopedia of Type Strains, Phase IV (KMG-IV): sequencing the most valuable type-strain genomes for metagenomic binning, comparative biology and taxonomic classification.</title>
        <authorList>
            <person name="Goeker M."/>
        </authorList>
    </citation>
    <scope>NUCLEOTIDE SEQUENCE [LARGE SCALE GENOMIC DNA]</scope>
    <source>
        <strain evidence="6 7">DSM 25895</strain>
    </source>
</reference>
<dbReference type="InterPro" id="IPR023352">
    <property type="entry name" value="MAPEG-like_dom_sf"/>
</dbReference>
<dbReference type="Proteomes" id="UP000562254">
    <property type="component" value="Unassembled WGS sequence"/>
</dbReference>
<feature type="transmembrane region" description="Helical" evidence="5">
    <location>
        <begin position="106"/>
        <end position="129"/>
    </location>
</feature>
<evidence type="ECO:0000256" key="3">
    <source>
        <dbReference type="ARBA" id="ARBA00022989"/>
    </source>
</evidence>
<keyword evidence="3 5" id="KW-1133">Transmembrane helix</keyword>
<sequence>MPHITALHAGLLTGLFILLTLRVFAVRAPSGVMLGTGGDRRLERAVRVHGNFAEYVPLFLIGLALAELCGAPGWALHGAGAAMLAGRVLHALGMGREPDIVPLRAAGILLTLLALAAAGGLAFVGAAGLW</sequence>
<comment type="caution">
    <text evidence="6">The sequence shown here is derived from an EMBL/GenBank/DDBJ whole genome shotgun (WGS) entry which is preliminary data.</text>
</comment>
<evidence type="ECO:0000313" key="7">
    <source>
        <dbReference type="Proteomes" id="UP000562254"/>
    </source>
</evidence>
<dbReference type="InterPro" id="IPR001129">
    <property type="entry name" value="Membr-assoc_MAPEG"/>
</dbReference>
<dbReference type="GO" id="GO:0016020">
    <property type="term" value="C:membrane"/>
    <property type="evidence" value="ECO:0007669"/>
    <property type="project" value="UniProtKB-SubCell"/>
</dbReference>
<evidence type="ECO:0000256" key="1">
    <source>
        <dbReference type="ARBA" id="ARBA00004370"/>
    </source>
</evidence>
<keyword evidence="7" id="KW-1185">Reference proteome</keyword>